<feature type="transmembrane region" description="Helical" evidence="5">
    <location>
        <begin position="143"/>
        <end position="169"/>
    </location>
</feature>
<dbReference type="SUPFAM" id="SSF103473">
    <property type="entry name" value="MFS general substrate transporter"/>
    <property type="match status" value="2"/>
</dbReference>
<feature type="transmembrane region" description="Helical" evidence="5">
    <location>
        <begin position="266"/>
        <end position="284"/>
    </location>
</feature>
<feature type="transmembrane region" description="Helical" evidence="5">
    <location>
        <begin position="394"/>
        <end position="416"/>
    </location>
</feature>
<comment type="subcellular location">
    <subcellularLocation>
        <location evidence="1">Membrane</location>
        <topology evidence="1">Multi-pass membrane protein</topology>
    </subcellularLocation>
</comment>
<keyword evidence="4 5" id="KW-0472">Membrane</keyword>
<evidence type="ECO:0000256" key="5">
    <source>
        <dbReference type="SAM" id="Phobius"/>
    </source>
</evidence>
<feature type="transmembrane region" description="Helical" evidence="5">
    <location>
        <begin position="181"/>
        <end position="205"/>
    </location>
</feature>
<dbReference type="Proteomes" id="UP000596742">
    <property type="component" value="Unassembled WGS sequence"/>
</dbReference>
<reference evidence="7" key="1">
    <citation type="submission" date="2018-11" db="EMBL/GenBank/DDBJ databases">
        <authorList>
            <person name="Alioto T."/>
            <person name="Alioto T."/>
        </authorList>
    </citation>
    <scope>NUCLEOTIDE SEQUENCE</scope>
</reference>
<feature type="transmembrane region" description="Helical" evidence="5">
    <location>
        <begin position="21"/>
        <end position="40"/>
    </location>
</feature>
<dbReference type="InterPro" id="IPR036259">
    <property type="entry name" value="MFS_trans_sf"/>
</dbReference>
<evidence type="ECO:0000256" key="3">
    <source>
        <dbReference type="ARBA" id="ARBA00022989"/>
    </source>
</evidence>
<dbReference type="PANTHER" id="PTHR23507:SF1">
    <property type="entry name" value="FI18259P1-RELATED"/>
    <property type="match status" value="1"/>
</dbReference>
<evidence type="ECO:0000313" key="7">
    <source>
        <dbReference type="EMBL" id="VDI06495.1"/>
    </source>
</evidence>
<feature type="transmembrane region" description="Helical" evidence="5">
    <location>
        <begin position="509"/>
        <end position="534"/>
    </location>
</feature>
<feature type="transmembrane region" description="Helical" evidence="5">
    <location>
        <begin position="211"/>
        <end position="232"/>
    </location>
</feature>
<keyword evidence="2 5" id="KW-0812">Transmembrane</keyword>
<dbReference type="AlphaFoldDB" id="A0A8B6CJE2"/>
<dbReference type="GO" id="GO:0016020">
    <property type="term" value="C:membrane"/>
    <property type="evidence" value="ECO:0007669"/>
    <property type="project" value="UniProtKB-SubCell"/>
</dbReference>
<protein>
    <submittedName>
        <fullName evidence="7">MFS transporter, PCFT/HCP family, solute carrier family 46 (Folate transporter), member 1/3</fullName>
    </submittedName>
</protein>
<dbReference type="InterPro" id="IPR020846">
    <property type="entry name" value="MFS_dom"/>
</dbReference>
<evidence type="ECO:0000256" key="2">
    <source>
        <dbReference type="ARBA" id="ARBA00022692"/>
    </source>
</evidence>
<evidence type="ECO:0000256" key="1">
    <source>
        <dbReference type="ARBA" id="ARBA00004141"/>
    </source>
</evidence>
<accession>A0A8B6CJE2</accession>
<gene>
    <name evidence="7" type="ORF">MGAL_10B084944</name>
</gene>
<dbReference type="GO" id="GO:0022857">
    <property type="term" value="F:transmembrane transporter activity"/>
    <property type="evidence" value="ECO:0007669"/>
    <property type="project" value="InterPro"/>
</dbReference>
<evidence type="ECO:0000259" key="6">
    <source>
        <dbReference type="PROSITE" id="PS50850"/>
    </source>
</evidence>
<evidence type="ECO:0000256" key="4">
    <source>
        <dbReference type="ARBA" id="ARBA00023136"/>
    </source>
</evidence>
<feature type="transmembrane region" description="Helical" evidence="5">
    <location>
        <begin position="428"/>
        <end position="457"/>
    </location>
</feature>
<dbReference type="PANTHER" id="PTHR23507">
    <property type="entry name" value="ZGC:174356"/>
    <property type="match status" value="1"/>
</dbReference>
<sequence length="559" mass="61764">MASNEEKIESLPPLKMTRQHYLLYVMIALFMYSTVCSVVVETQYAYYAVQRERNVTGSVSRDTSCTANKSTSQYLLQQEIQRETAQWNAYGHIASAFPALIMTILVGSWSDKIGRRVALIIPILGLIFKCSFLAILVQLEWNIYYLLIPFFVDGIAGTSVGFISAALSFTADLTKYGKTRTFGIVLVEMTLGLGVTTANITSGYLIRYTGFLYSVVACLSVTILTLILIIFLPETVQSKKNFQSVSQIQYFKNSINFYIHKGPSRWKYIILAASFSLSVMPTIGRNNVQIFYLLNSPYCWSSVLIGWFGAARSVSELIIGLGLVRLLRKCMSERQMLFAGTLSAIGYYTLMSTAVNDIMVFLTPVVGIMSHYPKPMIRSLLSAITARDEQGAMFGGLTAIESTSGLLGSVLANFIYGETVAIYRGIAMAIFGVCHFIALCLISCAFVFLAPVVGIMSHYPKPMIRSLMSAITARDEQGAMFGGLTAIESTSALLGSVLANFIYGETVAIYRGIAMAIFGVCHFIALCLISVFIFREKREKKIPEDVNVGDEKIIYAIKM</sequence>
<dbReference type="Gene3D" id="1.20.1250.20">
    <property type="entry name" value="MFS general substrate transporter like domains"/>
    <property type="match status" value="1"/>
</dbReference>
<dbReference type="PROSITE" id="PS50850">
    <property type="entry name" value="MFS"/>
    <property type="match status" value="1"/>
</dbReference>
<feature type="transmembrane region" description="Helical" evidence="5">
    <location>
        <begin position="304"/>
        <end position="324"/>
    </location>
</feature>
<keyword evidence="3 5" id="KW-1133">Transmembrane helix</keyword>
<proteinExistence type="predicted"/>
<dbReference type="Pfam" id="PF07690">
    <property type="entry name" value="MFS_1"/>
    <property type="match status" value="1"/>
</dbReference>
<comment type="caution">
    <text evidence="7">The sequence shown here is derived from an EMBL/GenBank/DDBJ whole genome shotgun (WGS) entry which is preliminary data.</text>
</comment>
<name>A0A8B6CJE2_MYTGA</name>
<dbReference type="EMBL" id="UYJE01001941">
    <property type="protein sequence ID" value="VDI06495.1"/>
    <property type="molecule type" value="Genomic_DNA"/>
</dbReference>
<dbReference type="InterPro" id="IPR011701">
    <property type="entry name" value="MFS"/>
</dbReference>
<keyword evidence="8" id="KW-1185">Reference proteome</keyword>
<feature type="transmembrane region" description="Helical" evidence="5">
    <location>
        <begin position="117"/>
        <end position="137"/>
    </location>
</feature>
<organism evidence="7 8">
    <name type="scientific">Mytilus galloprovincialis</name>
    <name type="common">Mediterranean mussel</name>
    <dbReference type="NCBI Taxonomy" id="29158"/>
    <lineage>
        <taxon>Eukaryota</taxon>
        <taxon>Metazoa</taxon>
        <taxon>Spiralia</taxon>
        <taxon>Lophotrochozoa</taxon>
        <taxon>Mollusca</taxon>
        <taxon>Bivalvia</taxon>
        <taxon>Autobranchia</taxon>
        <taxon>Pteriomorphia</taxon>
        <taxon>Mytilida</taxon>
        <taxon>Mytiloidea</taxon>
        <taxon>Mytilidae</taxon>
        <taxon>Mytilinae</taxon>
        <taxon>Mytilus</taxon>
    </lineage>
</organism>
<dbReference type="OrthoDB" id="419734at2759"/>
<evidence type="ECO:0000313" key="8">
    <source>
        <dbReference type="Proteomes" id="UP000596742"/>
    </source>
</evidence>
<feature type="transmembrane region" description="Helical" evidence="5">
    <location>
        <begin position="89"/>
        <end position="110"/>
    </location>
</feature>
<feature type="domain" description="Major facilitator superfamily (MFS) profile" evidence="6">
    <location>
        <begin position="21"/>
        <end position="453"/>
    </location>
</feature>